<evidence type="ECO:0000313" key="4">
    <source>
        <dbReference type="Proteomes" id="UP000606274"/>
    </source>
</evidence>
<dbReference type="InterPro" id="IPR025974">
    <property type="entry name" value="Mif2/CENP-C_cupin"/>
</dbReference>
<feature type="compositionally biased region" description="Polar residues" evidence="1">
    <location>
        <begin position="527"/>
        <end position="537"/>
    </location>
</feature>
<name>A0A8T0AH58_SILME</name>
<evidence type="ECO:0000256" key="1">
    <source>
        <dbReference type="SAM" id="MobiDB-lite"/>
    </source>
</evidence>
<feature type="region of interest" description="Disordered" evidence="1">
    <location>
        <begin position="720"/>
        <end position="805"/>
    </location>
</feature>
<feature type="region of interest" description="Disordered" evidence="1">
    <location>
        <begin position="265"/>
        <end position="702"/>
    </location>
</feature>
<comment type="caution">
    <text evidence="3">The sequence shown here is derived from an EMBL/GenBank/DDBJ whole genome shotgun (WGS) entry which is preliminary data.</text>
</comment>
<feature type="compositionally biased region" description="Polar residues" evidence="1">
    <location>
        <begin position="194"/>
        <end position="206"/>
    </location>
</feature>
<dbReference type="Proteomes" id="UP000606274">
    <property type="component" value="Unassembled WGS sequence"/>
</dbReference>
<feature type="compositionally biased region" description="Basic and acidic residues" evidence="1">
    <location>
        <begin position="552"/>
        <end position="579"/>
    </location>
</feature>
<feature type="compositionally biased region" description="Polar residues" evidence="1">
    <location>
        <begin position="162"/>
        <end position="182"/>
    </location>
</feature>
<dbReference type="Pfam" id="PF11699">
    <property type="entry name" value="CENP-C_C"/>
    <property type="match status" value="1"/>
</dbReference>
<feature type="compositionally biased region" description="Basic residues" evidence="1">
    <location>
        <begin position="677"/>
        <end position="688"/>
    </location>
</feature>
<feature type="compositionally biased region" description="Basic and acidic residues" evidence="1">
    <location>
        <begin position="487"/>
        <end position="497"/>
    </location>
</feature>
<protein>
    <recommendedName>
        <fullName evidence="2">Mif2/CENP-C cupin domain-containing protein</fullName>
    </recommendedName>
</protein>
<feature type="compositionally biased region" description="Polar residues" evidence="1">
    <location>
        <begin position="793"/>
        <end position="803"/>
    </location>
</feature>
<dbReference type="InterPro" id="IPR014710">
    <property type="entry name" value="RmlC-like_jellyroll"/>
</dbReference>
<evidence type="ECO:0000313" key="3">
    <source>
        <dbReference type="EMBL" id="KAF7691696.1"/>
    </source>
</evidence>
<feature type="compositionally biased region" description="Basic and acidic residues" evidence="1">
    <location>
        <begin position="337"/>
        <end position="351"/>
    </location>
</feature>
<accession>A0A8T0AH58</accession>
<keyword evidence="4" id="KW-1185">Reference proteome</keyword>
<feature type="compositionally biased region" description="Basic and acidic residues" evidence="1">
    <location>
        <begin position="421"/>
        <end position="448"/>
    </location>
</feature>
<evidence type="ECO:0000259" key="2">
    <source>
        <dbReference type="Pfam" id="PF11699"/>
    </source>
</evidence>
<feature type="compositionally biased region" description="Polar residues" evidence="1">
    <location>
        <begin position="631"/>
        <end position="651"/>
    </location>
</feature>
<organism evidence="3 4">
    <name type="scientific">Silurus meridionalis</name>
    <name type="common">Southern catfish</name>
    <name type="synonym">Silurus soldatovi meridionalis</name>
    <dbReference type="NCBI Taxonomy" id="175797"/>
    <lineage>
        <taxon>Eukaryota</taxon>
        <taxon>Metazoa</taxon>
        <taxon>Chordata</taxon>
        <taxon>Craniata</taxon>
        <taxon>Vertebrata</taxon>
        <taxon>Euteleostomi</taxon>
        <taxon>Actinopterygii</taxon>
        <taxon>Neopterygii</taxon>
        <taxon>Teleostei</taxon>
        <taxon>Ostariophysi</taxon>
        <taxon>Siluriformes</taxon>
        <taxon>Siluridae</taxon>
        <taxon>Silurus</taxon>
    </lineage>
</organism>
<dbReference type="Gene3D" id="2.60.120.10">
    <property type="entry name" value="Jelly Rolls"/>
    <property type="match status" value="1"/>
</dbReference>
<sequence length="1123" mass="125303">MERKMMNLGRAKKKLRYFQSEDSAPCQLKIKDVFSMRDLDNIFDDLDSDPGTPLLSPLPKSPELDKQNKGSQSPPLKTALHFGGEISPLKSSDVLAAEVGIQTDHLNFKGSPLDEIAPIKTSSPIELLAVEVVAEDGEKSETSPLLFGIEDEEPVVGDLSKPQINRRSESTNCSQGDSQSLASPPARLEFGKPTKQNDPLISSTPIKSPEKACKSSAPEPEEPRMDGHLCLSPVVLIQNCQPEPLPEKQANKQGQEVAEEVGVKQSLFQKKLRNSLQPKASGYRKQETLKQPARAPSPHVQEEDFMILEDDSPIRFIIPRKTEIKEKSKPENGPLEPDLKEKASPKQTKEKTKAKRGKAIDMTVKDTVVQSVPEEREDEVNEDLAGGEHICLSSDTNQDADKPVTGKQRPKGKTFKSHQYGSKDENDEHTKIPAEKPTAKRGTSDKLTTETNTGEEEPILTVQKKPAEIKSAKQAGEPESTGLISDNPKKQGEDRSKLKNKKQAKEHKQVSEVQNHTDIPPDPAEQSEAQSKNTVTKANKEPASKQHAPRKPAKEKMTGKTKEVLKKKELSVPEVKVSEDASATCKRKRKPPGDWWLTQQNENNMQEQHEAIWSLQELKKNRKTQRKSPVLTDSTGQESSSASQVIQNETITVKKMPKKGKKSQADKFQSNPADSRKKTKSAGGRRKPKSESREQHEMLPVPLVEEEAIYNEASGQLSPVICSRSPRQHSVTPGNKRVFDKIYTREGQSGSAQKCPPRLCDEPERVPVKRQRKPPRNWWEVPQSQEHAESSRSPRNSPQTSRPQMEPLQSAFHRMDSLQKMVGRGQNKKRMNMINTPKSVRGSLATFNAIYDSGKPGPSTESGQGAWQKGRRNLLHSLEDQSEHSSEHLHNDDQQQASGHATFDVCVSGVVPESSAALRKTNTRASNGSNRASDYDFTYKSGPSSLIELERYEEHDVDLPSSRITPETRYTPRVLADCDLCGPPLKPIVLDNEDWDNLCVWFTHIWPTTSKDSKGISPDDFHWHCHAGRAMGHMIDLQNNTFSSGKILLGSYMKKPAQLDLNVITVFNVASSCVRVEIDGTQKVYNSGQTFMTPCGQSYSIHNMCQEPAVLWYHRMLTNRTTR</sequence>
<feature type="compositionally biased region" description="Basic and acidic residues" evidence="1">
    <location>
        <begin position="320"/>
        <end position="330"/>
    </location>
</feature>
<dbReference type="AlphaFoldDB" id="A0A8T0AH58"/>
<proteinExistence type="predicted"/>
<feature type="region of interest" description="Disordered" evidence="1">
    <location>
        <begin position="44"/>
        <end position="77"/>
    </location>
</feature>
<reference evidence="3" key="1">
    <citation type="submission" date="2020-08" db="EMBL/GenBank/DDBJ databases">
        <title>Chromosome-level assembly of Southern catfish (Silurus meridionalis) provides insights into visual adaptation to the nocturnal and benthic lifestyles.</title>
        <authorList>
            <person name="Zhang Y."/>
            <person name="Wang D."/>
            <person name="Peng Z."/>
        </authorList>
    </citation>
    <scope>NUCLEOTIDE SEQUENCE</scope>
    <source>
        <strain evidence="3">SWU-2019-XX</strain>
        <tissue evidence="3">Muscle</tissue>
    </source>
</reference>
<feature type="region of interest" description="Disordered" evidence="1">
    <location>
        <begin position="139"/>
        <end position="227"/>
    </location>
</feature>
<gene>
    <name evidence="3" type="ORF">HF521_010663</name>
</gene>
<feature type="domain" description="Mif2/CENP-C cupin" evidence="2">
    <location>
        <begin position="1037"/>
        <end position="1113"/>
    </location>
</feature>
<dbReference type="EMBL" id="JABFDY010000021">
    <property type="protein sequence ID" value="KAF7691696.1"/>
    <property type="molecule type" value="Genomic_DNA"/>
</dbReference>